<evidence type="ECO:0000313" key="2">
    <source>
        <dbReference type="Proteomes" id="UP000299102"/>
    </source>
</evidence>
<protein>
    <submittedName>
        <fullName evidence="1">Uncharacterized protein</fullName>
    </submittedName>
</protein>
<gene>
    <name evidence="1" type="ORF">EVAR_29440_1</name>
</gene>
<reference evidence="1 2" key="1">
    <citation type="journal article" date="2019" name="Commun. Biol.">
        <title>The bagworm genome reveals a unique fibroin gene that provides high tensile strength.</title>
        <authorList>
            <person name="Kono N."/>
            <person name="Nakamura H."/>
            <person name="Ohtoshi R."/>
            <person name="Tomita M."/>
            <person name="Numata K."/>
            <person name="Arakawa K."/>
        </authorList>
    </citation>
    <scope>NUCLEOTIDE SEQUENCE [LARGE SCALE GENOMIC DNA]</scope>
</reference>
<evidence type="ECO:0000313" key="1">
    <source>
        <dbReference type="EMBL" id="GBP42085.1"/>
    </source>
</evidence>
<name>A0A4C1VW91_EUMVA</name>
<dbReference type="AlphaFoldDB" id="A0A4C1VW91"/>
<comment type="caution">
    <text evidence="1">The sequence shown here is derived from an EMBL/GenBank/DDBJ whole genome shotgun (WGS) entry which is preliminary data.</text>
</comment>
<proteinExistence type="predicted"/>
<organism evidence="1 2">
    <name type="scientific">Eumeta variegata</name>
    <name type="common">Bagworm moth</name>
    <name type="synonym">Eumeta japonica</name>
    <dbReference type="NCBI Taxonomy" id="151549"/>
    <lineage>
        <taxon>Eukaryota</taxon>
        <taxon>Metazoa</taxon>
        <taxon>Ecdysozoa</taxon>
        <taxon>Arthropoda</taxon>
        <taxon>Hexapoda</taxon>
        <taxon>Insecta</taxon>
        <taxon>Pterygota</taxon>
        <taxon>Neoptera</taxon>
        <taxon>Endopterygota</taxon>
        <taxon>Lepidoptera</taxon>
        <taxon>Glossata</taxon>
        <taxon>Ditrysia</taxon>
        <taxon>Tineoidea</taxon>
        <taxon>Psychidae</taxon>
        <taxon>Oiketicinae</taxon>
        <taxon>Eumeta</taxon>
    </lineage>
</organism>
<dbReference type="Proteomes" id="UP000299102">
    <property type="component" value="Unassembled WGS sequence"/>
</dbReference>
<keyword evidence="2" id="KW-1185">Reference proteome</keyword>
<accession>A0A4C1VW91</accession>
<sequence>MSATLAVFLRQSSPCDMTAMSNRSEWSEVKVDQTTQSFARATLPHNFDYRWRTWIVILPVSTSNETLAQRFREQLKKPLPDAVVAVVILEGDVSNIKTQEKQTTLYNLQVLRSMFCIIPLISKSKRLGAFRKPLGLPHDGFSPEVGRRRASRARRPYSNNLPLATPFLGFRH</sequence>
<dbReference type="EMBL" id="BGZK01000411">
    <property type="protein sequence ID" value="GBP42085.1"/>
    <property type="molecule type" value="Genomic_DNA"/>
</dbReference>